<evidence type="ECO:0000259" key="4">
    <source>
        <dbReference type="Pfam" id="PF01048"/>
    </source>
</evidence>
<feature type="repeat" description="WD" evidence="2">
    <location>
        <begin position="1525"/>
        <end position="1566"/>
    </location>
</feature>
<dbReference type="InterPro" id="IPR000845">
    <property type="entry name" value="Nucleoside_phosphorylase_d"/>
</dbReference>
<dbReference type="EMBL" id="CAJSTJ010000144">
    <property type="protein sequence ID" value="CAG7561893.1"/>
    <property type="molecule type" value="Genomic_DNA"/>
</dbReference>
<dbReference type="GO" id="GO:0003824">
    <property type="term" value="F:catalytic activity"/>
    <property type="evidence" value="ECO:0007669"/>
    <property type="project" value="InterPro"/>
</dbReference>
<organism evidence="6 7">
    <name type="scientific">Fusarium equiseti</name>
    <name type="common">Fusarium scirpi</name>
    <dbReference type="NCBI Taxonomy" id="61235"/>
    <lineage>
        <taxon>Eukaryota</taxon>
        <taxon>Fungi</taxon>
        <taxon>Dikarya</taxon>
        <taxon>Ascomycota</taxon>
        <taxon>Pezizomycotina</taxon>
        <taxon>Sordariomycetes</taxon>
        <taxon>Hypocreomycetidae</taxon>
        <taxon>Hypocreales</taxon>
        <taxon>Nectriaceae</taxon>
        <taxon>Fusarium</taxon>
        <taxon>Fusarium incarnatum-equiseti species complex</taxon>
    </lineage>
</organism>
<evidence type="ECO:0000256" key="2">
    <source>
        <dbReference type="PROSITE-ProRule" id="PRU00221"/>
    </source>
</evidence>
<dbReference type="InterPro" id="IPR053137">
    <property type="entry name" value="NLR-like"/>
</dbReference>
<dbReference type="Pfam" id="PF01048">
    <property type="entry name" value="PNP_UDP_1"/>
    <property type="match status" value="1"/>
</dbReference>
<feature type="domain" description="Nucleoside phosphorylase" evidence="4">
    <location>
        <begin position="47"/>
        <end position="320"/>
    </location>
</feature>
<dbReference type="SMART" id="SM00320">
    <property type="entry name" value="WD40"/>
    <property type="match status" value="12"/>
</dbReference>
<accession>A0A8J2NEK2</accession>
<dbReference type="PROSITE" id="PS50294">
    <property type="entry name" value="WD_REPEATS_REGION"/>
    <property type="match status" value="3"/>
</dbReference>
<protein>
    <submittedName>
        <fullName evidence="6">Uncharacterized protein</fullName>
    </submittedName>
</protein>
<comment type="caution">
    <text evidence="6">The sequence shown here is derived from an EMBL/GenBank/DDBJ whole genome shotgun (WGS) entry which is preliminary data.</text>
</comment>
<dbReference type="InterPro" id="IPR019775">
    <property type="entry name" value="WD40_repeat_CS"/>
</dbReference>
<evidence type="ECO:0000256" key="3">
    <source>
        <dbReference type="SAM" id="MobiDB-lite"/>
    </source>
</evidence>
<feature type="repeat" description="WD" evidence="2">
    <location>
        <begin position="1286"/>
        <end position="1314"/>
    </location>
</feature>
<dbReference type="PANTHER" id="PTHR46082:SF11">
    <property type="entry name" value="AAA+ ATPASE DOMAIN-CONTAINING PROTEIN-RELATED"/>
    <property type="match status" value="1"/>
</dbReference>
<evidence type="ECO:0000259" key="5">
    <source>
        <dbReference type="Pfam" id="PF24883"/>
    </source>
</evidence>
<dbReference type="Pfam" id="PF24883">
    <property type="entry name" value="NPHP3_N"/>
    <property type="match status" value="1"/>
</dbReference>
<evidence type="ECO:0000313" key="6">
    <source>
        <dbReference type="EMBL" id="CAG7561893.1"/>
    </source>
</evidence>
<feature type="region of interest" description="Disordered" evidence="3">
    <location>
        <begin position="1"/>
        <end position="39"/>
    </location>
</feature>
<keyword evidence="2" id="KW-0853">WD repeat</keyword>
<dbReference type="PROSITE" id="PS00678">
    <property type="entry name" value="WD_REPEATS_1"/>
    <property type="match status" value="1"/>
</dbReference>
<dbReference type="Proteomes" id="UP000693738">
    <property type="component" value="Unassembled WGS sequence"/>
</dbReference>
<dbReference type="InterPro" id="IPR056884">
    <property type="entry name" value="NPHP3-like_N"/>
</dbReference>
<name>A0A8J2NEK2_FUSEQ</name>
<dbReference type="Pfam" id="PF00400">
    <property type="entry name" value="WD40"/>
    <property type="match status" value="4"/>
</dbReference>
<gene>
    <name evidence="6" type="ORF">FEQUK3_LOCUS7610</name>
</gene>
<feature type="domain" description="Nephrocystin 3-like N-terminal" evidence="5">
    <location>
        <begin position="388"/>
        <end position="552"/>
    </location>
</feature>
<evidence type="ECO:0000313" key="7">
    <source>
        <dbReference type="Proteomes" id="UP000693738"/>
    </source>
</evidence>
<proteinExistence type="predicted"/>
<reference evidence="6" key="1">
    <citation type="submission" date="2021-05" db="EMBL/GenBank/DDBJ databases">
        <authorList>
            <person name="Khan N."/>
        </authorList>
    </citation>
    <scope>NUCLEOTIDE SEQUENCE</scope>
</reference>
<keyword evidence="1" id="KW-0677">Repeat</keyword>
<feature type="repeat" description="WD" evidence="2">
    <location>
        <begin position="1366"/>
        <end position="1401"/>
    </location>
</feature>
<dbReference type="PROSITE" id="PS50082">
    <property type="entry name" value="WD_REPEATS_2"/>
    <property type="match status" value="4"/>
</dbReference>
<sequence length="1688" mass="188741">MSSGHKRYHSHDAGPANEPSRTAKRCREPGPNGLSEHHEITPDKYTVGWVCALPLEMAAAKGMLDKVHPNPTEQDPSDHNTYLLGKACGHNVVVACLPAGIYGTISAATVAKDMLRTFKSIRFGLMVGIGGGIPSKRHDIRLGDVVVSQPSASNSGIIQYDRGNALQKQGFERTGSLNAPPQVLLAALSRLQAEDLTDDSRIPEFLANLPQKMKKRFSHPGVSNDFLYLAKYPHVKDNPTCEECDHSQTVPREERGETDPTIHYGTIASGSQVIKDSKKRGQIEKSLGALCVETEAAGLQDFPSIVIRGICDYADSHKNDIWQFYAAAVAAAFAKELLSFMPSSRVQQLDPIPQLISNLYTVHEACYDSENVGSSPRCEANTRVRIQQNIKQWADDETGESFLWLVGPAGTGKSTLIRSVADSFHEANRLVAGYFFKRGEQGRNDTNRLFSTLAVQLADAIPSFKNSLRASLGDTDKDSIDKKDLRFQFEKLLNTPIQGLLPSRTNEAPRIIVLDALDECERPDNLLRALAFISEICNNSRTLGFRVLLTSRPDTRIINAFEPLIQGGVIRKLQLHRVFSEDTKDDIRLYLETNFMWIKTKANIQQDPWPSVDEVDHLVELSTHPEPLFIYAATLLRFVYDERHLQNPKNQLKIWIKQCEQNESQLYQMYNPILEQIFSLGKDTDFDQQLQFLGALILVATPLSLNSITSLLSLDVDDVTWWLPGLHAVLDIPSELHKPIRLLHKSFGDFLLSRESPGYFHFHLEASETHAWLADRCIDLMERSLRRDICDLKKLDSTPDDVDETWLNCCIPSELQYSCLYWVHHIQAVGGPMEDGNKIYNFLLQHFLHWLEVLALLKRVSDGLEALQTLIHSIEQSSNCPAELVDFVKGAIRTISVFASVIEGAPLQTYASLILFSPVASRIRQQFWDQRLPPHSQINGVKSSWDARVQSLDVPGDVHSLALSPDGRFLVSAYKELRVWNVSIGSHLVTFEVDSVVDDVIFSPNGHFLAVNCRCFVTFWDTATWKELQTIKSSAAVITIGFSPNDEILTLVVANRTVQFWGVRSGVLQETKDLTSLSASWYKISISPSLEQLAIYSADDTVVLWSLVTDAVQHTFSIDRSGVHAMAISPDGGLLAVECKGIISIWDTATYTLNSSLRSLRQSQRLYFCSHGQLLASLSFQAGVKIWNLATGSCLNLGITLTRAFSFSSDNKIFATSSLMDGVTVWDLSYLDPEHGQQLSDAIVAYNSTMLFSPSGKLFASHLLGCAIQIWDVQTGTPVRSLDKGDAVESIRFSPDSKLLAIAGYSSDVWIWDMVDGAKQPMLKPQKDNIECPIAYSANSQLASVCWDNHTVDIYDATSGSYLSSLRSHAGRICSIALSPGGNLLASLSGNGTISLWDTKTRTCQWVVQQDLKLGPGYLKFSPDGTMLACEYRRCIYWWDTMTGLHQRTLQLGHESMTENGSQCFRDQVCLYNAKTAKHQSILADHSGKAHEIVFSPDSSKVAVASSDRTVRLWDTTTYVLWYTFDTHTDIPEMTRFSHDGSIIAVASRDKAIRLWHTRTGSFLQMNYYDGGFIQELRALDNKVIVSVSDVETDKLWDPWNTHTFKLSNHSYLISADIQTLVLERLSSEVSLDSSGQWVMRGEDKIINVPPEYRPRSPLWKHDWIKRGHILVYVSLPGKVIYLRLPLE</sequence>
<dbReference type="GO" id="GO:0009116">
    <property type="term" value="P:nucleoside metabolic process"/>
    <property type="evidence" value="ECO:0007669"/>
    <property type="project" value="InterPro"/>
</dbReference>
<evidence type="ECO:0000256" key="1">
    <source>
        <dbReference type="ARBA" id="ARBA00022737"/>
    </source>
</evidence>
<dbReference type="PANTHER" id="PTHR46082">
    <property type="entry name" value="ATP/GTP-BINDING PROTEIN-RELATED"/>
    <property type="match status" value="1"/>
</dbReference>
<dbReference type="InterPro" id="IPR001680">
    <property type="entry name" value="WD40_rpt"/>
</dbReference>
<feature type="repeat" description="WD" evidence="2">
    <location>
        <begin position="1483"/>
        <end position="1518"/>
    </location>
</feature>